<dbReference type="RefSeq" id="WP_141785819.1">
    <property type="nucleotide sequence ID" value="NZ_BAAAIK010000001.1"/>
</dbReference>
<name>A0A542YUV5_9MICO</name>
<feature type="transmembrane region" description="Helical" evidence="1">
    <location>
        <begin position="534"/>
        <end position="557"/>
    </location>
</feature>
<evidence type="ECO:0000256" key="1">
    <source>
        <dbReference type="SAM" id="Phobius"/>
    </source>
</evidence>
<protein>
    <submittedName>
        <fullName evidence="2">Uncharacterized protein</fullName>
    </submittedName>
</protein>
<gene>
    <name evidence="2" type="ORF">FB467_3033</name>
</gene>
<keyword evidence="3" id="KW-1185">Reference proteome</keyword>
<evidence type="ECO:0000313" key="3">
    <source>
        <dbReference type="Proteomes" id="UP000319516"/>
    </source>
</evidence>
<dbReference type="AlphaFoldDB" id="A0A542YUV5"/>
<keyword evidence="1" id="KW-0812">Transmembrane</keyword>
<sequence>MAEEPCTVCGERNPISTQFCNFCGAYLGWDDEDEPTQPVLVDEPVSGRVRTERVLEESTGDRYPDSTAPPEETTRILLPALDPGWALDAEILQPEVVVTPGSPPGTVTLRVSNTSTTVEAYGLTVVNPPPWLRVTPGRVQLLPGTDEAVQVHLAIRAEDLVPVQRARLRFRVQGESAVSLRRDVSVDLVVGAVSAPLGMRVEPSTLRARDSTTALFRVILDNRRNNEAVRVRLGGSDPEMEASFRFTPPELEVPPGAALAARVRVEAPLPEPGERLARTLTVTASDGYRQHHATATFLQSAAATVVDPPVTVRLDPRTVQVVNTSAGATSVVLDNRRGTRSQRVTLSAADDEGAVRFTISPTQLEVPAGLTATARLTMRAPRPDGGSEHAREITVTAWSGQDSVEARGRFVQTSPDRRPLTRATLTVLGSSGIAVGTALPWTRNPENTGHQWSFTRVNDHLGIQDDRLVATLEEVRVRDTVDAVVSGGSIALLLAVVVLFGLTGQTGRLTRVAALLCLVFVLLLLTALNVQSSAGVGVGTVVVLLGCVTAFTGGLLARR</sequence>
<comment type="caution">
    <text evidence="2">The sequence shown here is derived from an EMBL/GenBank/DDBJ whole genome shotgun (WGS) entry which is preliminary data.</text>
</comment>
<feature type="transmembrane region" description="Helical" evidence="1">
    <location>
        <begin position="509"/>
        <end position="528"/>
    </location>
</feature>
<proteinExistence type="predicted"/>
<keyword evidence="1" id="KW-1133">Transmembrane helix</keyword>
<dbReference type="EMBL" id="VFOP01000001">
    <property type="protein sequence ID" value="TQL51866.1"/>
    <property type="molecule type" value="Genomic_DNA"/>
</dbReference>
<evidence type="ECO:0000313" key="2">
    <source>
        <dbReference type="EMBL" id="TQL51866.1"/>
    </source>
</evidence>
<dbReference type="OrthoDB" id="4592765at2"/>
<organism evidence="2 3">
    <name type="scientific">Ornithinicoccus hortensis</name>
    <dbReference type="NCBI Taxonomy" id="82346"/>
    <lineage>
        <taxon>Bacteria</taxon>
        <taxon>Bacillati</taxon>
        <taxon>Actinomycetota</taxon>
        <taxon>Actinomycetes</taxon>
        <taxon>Micrococcales</taxon>
        <taxon>Intrasporangiaceae</taxon>
        <taxon>Ornithinicoccus</taxon>
    </lineage>
</organism>
<dbReference type="Proteomes" id="UP000319516">
    <property type="component" value="Unassembled WGS sequence"/>
</dbReference>
<accession>A0A542YUV5</accession>
<feature type="transmembrane region" description="Helical" evidence="1">
    <location>
        <begin position="483"/>
        <end position="502"/>
    </location>
</feature>
<reference evidence="2 3" key="1">
    <citation type="submission" date="2019-06" db="EMBL/GenBank/DDBJ databases">
        <title>Sequencing the genomes of 1000 actinobacteria strains.</title>
        <authorList>
            <person name="Klenk H.-P."/>
        </authorList>
    </citation>
    <scope>NUCLEOTIDE SEQUENCE [LARGE SCALE GENOMIC DNA]</scope>
    <source>
        <strain evidence="2 3">DSM 12335</strain>
    </source>
</reference>
<keyword evidence="1" id="KW-0472">Membrane</keyword>